<accession>X0XGZ5</accession>
<dbReference type="GO" id="GO:0046523">
    <property type="term" value="F:S-methyl-5-thioribose-1-phosphate isomerase activity"/>
    <property type="evidence" value="ECO:0007669"/>
    <property type="project" value="TreeGrafter"/>
</dbReference>
<dbReference type="Gene3D" id="3.40.50.10470">
    <property type="entry name" value="Translation initiation factor eif-2b, domain 2"/>
    <property type="match status" value="1"/>
</dbReference>
<dbReference type="AlphaFoldDB" id="X0XGZ5"/>
<organism evidence="1">
    <name type="scientific">marine sediment metagenome</name>
    <dbReference type="NCBI Taxonomy" id="412755"/>
    <lineage>
        <taxon>unclassified sequences</taxon>
        <taxon>metagenomes</taxon>
        <taxon>ecological metagenomes</taxon>
    </lineage>
</organism>
<name>X0XGZ5_9ZZZZ</name>
<dbReference type="InterPro" id="IPR037171">
    <property type="entry name" value="NagB/RpiA_transferase-like"/>
</dbReference>
<dbReference type="Pfam" id="PF01008">
    <property type="entry name" value="IF-2B"/>
    <property type="match status" value="1"/>
</dbReference>
<dbReference type="InterPro" id="IPR000649">
    <property type="entry name" value="IF-2B-related"/>
</dbReference>
<gene>
    <name evidence="1" type="ORF">S01H1_72528</name>
</gene>
<sequence>ALEAYSLIPTKASKKKLLSSRPTEPMMENVLDMAEQGKSLSQINKHFDSAQQAINKKVFQLIKSNDVIFTHCHSTNVIGALIYAKNKGKRFEVYNTETRPLYQGRKTARELKKAGIKVTMFVDSALGVALSKEQGTKKATKVFLGADALLKKGIINKVGSEVIARIAHQEKIPVYVIADSWKFTKKKVPLENRKLNEVWDAAPKGVKVKNPAFEFVKGKYVERVVSE</sequence>
<reference evidence="1" key="1">
    <citation type="journal article" date="2014" name="Front. Microbiol.">
        <title>High frequency of phylogenetically diverse reductive dehalogenase-homologous genes in deep subseafloor sedimentary metagenomes.</title>
        <authorList>
            <person name="Kawai M."/>
            <person name="Futagami T."/>
            <person name="Toyoda A."/>
            <person name="Takaki Y."/>
            <person name="Nishi S."/>
            <person name="Hori S."/>
            <person name="Arai W."/>
            <person name="Tsubouchi T."/>
            <person name="Morono Y."/>
            <person name="Uchiyama I."/>
            <person name="Ito T."/>
            <person name="Fujiyama A."/>
            <person name="Inagaki F."/>
            <person name="Takami H."/>
        </authorList>
    </citation>
    <scope>NUCLEOTIDE SEQUENCE</scope>
    <source>
        <strain evidence="1">Expedition CK06-06</strain>
    </source>
</reference>
<dbReference type="InterPro" id="IPR042529">
    <property type="entry name" value="IF_2B-like_C"/>
</dbReference>
<evidence type="ECO:0000313" key="1">
    <source>
        <dbReference type="EMBL" id="GAG35908.1"/>
    </source>
</evidence>
<dbReference type="SUPFAM" id="SSF100950">
    <property type="entry name" value="NagB/RpiA/CoA transferase-like"/>
    <property type="match status" value="1"/>
</dbReference>
<dbReference type="PANTHER" id="PTHR43475">
    <property type="entry name" value="METHYLTHIORIBOSE-1-PHOSPHATE ISOMERASE"/>
    <property type="match status" value="1"/>
</dbReference>
<dbReference type="EMBL" id="BARS01048383">
    <property type="protein sequence ID" value="GAG35908.1"/>
    <property type="molecule type" value="Genomic_DNA"/>
</dbReference>
<comment type="caution">
    <text evidence="1">The sequence shown here is derived from an EMBL/GenBank/DDBJ whole genome shotgun (WGS) entry which is preliminary data.</text>
</comment>
<feature type="non-terminal residue" evidence="1">
    <location>
        <position position="1"/>
    </location>
</feature>
<dbReference type="PANTHER" id="PTHR43475:SF2">
    <property type="entry name" value="RIBOSE 1,5-BISPHOSPHATE ISOMERASE"/>
    <property type="match status" value="1"/>
</dbReference>
<protein>
    <submittedName>
        <fullName evidence="1">Uncharacterized protein</fullName>
    </submittedName>
</protein>
<proteinExistence type="predicted"/>
<dbReference type="GO" id="GO:0019509">
    <property type="term" value="P:L-methionine salvage from methylthioadenosine"/>
    <property type="evidence" value="ECO:0007669"/>
    <property type="project" value="TreeGrafter"/>
</dbReference>